<proteinExistence type="predicted"/>
<gene>
    <name evidence="2" type="ORF">EV191_1011367</name>
</gene>
<keyword evidence="3" id="KW-1185">Reference proteome</keyword>
<dbReference type="EMBL" id="SLXQ01000001">
    <property type="protein sequence ID" value="TCP57412.1"/>
    <property type="molecule type" value="Genomic_DNA"/>
</dbReference>
<name>A0A4R2R3K5_9PSEU</name>
<sequence>MSENPLIAEEKAPSATKGAGVVDSVASTVDSISNGNWAEGLLGGAGAVVGAAGMMADPLGELAKAGVGWLIEHVEFLKEPMDALVGDQEAIAAMSETWTNVSTEVQGAAEDLRTAVSTDTARFVGQAAEAYRPFAEDQANHIGGVSTAADGAAQMVSMCGVVLGVVRQIVIDLIGQAVAELIEAALRWAAAMGLTLGLATPGMIGDLVRIALKWADDISEWVERITKAFKQADGLMARLLEGVEKVKTKLDDFAQGIQKVTKPFGDDITIKRPGMSDTGKWQGSVDPRALAGNTAVGEAQKQTAQGIDDTYNPDEEQQASEKSG</sequence>
<organism evidence="2 3">
    <name type="scientific">Tamaricihabitans halophyticus</name>
    <dbReference type="NCBI Taxonomy" id="1262583"/>
    <lineage>
        <taxon>Bacteria</taxon>
        <taxon>Bacillati</taxon>
        <taxon>Actinomycetota</taxon>
        <taxon>Actinomycetes</taxon>
        <taxon>Pseudonocardiales</taxon>
        <taxon>Pseudonocardiaceae</taxon>
        <taxon>Tamaricihabitans</taxon>
    </lineage>
</organism>
<protein>
    <recommendedName>
        <fullName evidence="4">Type VII secretion system (Wss) protein ESAT-6</fullName>
    </recommendedName>
</protein>
<dbReference type="AlphaFoldDB" id="A0A4R2R3K5"/>
<dbReference type="Proteomes" id="UP000294911">
    <property type="component" value="Unassembled WGS sequence"/>
</dbReference>
<comment type="caution">
    <text evidence="2">The sequence shown here is derived from an EMBL/GenBank/DDBJ whole genome shotgun (WGS) entry which is preliminary data.</text>
</comment>
<feature type="region of interest" description="Disordered" evidence="1">
    <location>
        <begin position="269"/>
        <end position="324"/>
    </location>
</feature>
<evidence type="ECO:0000313" key="2">
    <source>
        <dbReference type="EMBL" id="TCP57412.1"/>
    </source>
</evidence>
<dbReference type="RefSeq" id="WP_132875894.1">
    <property type="nucleotide sequence ID" value="NZ_SLXQ01000001.1"/>
</dbReference>
<accession>A0A4R2R3K5</accession>
<evidence type="ECO:0008006" key="4">
    <source>
        <dbReference type="Google" id="ProtNLM"/>
    </source>
</evidence>
<evidence type="ECO:0000313" key="3">
    <source>
        <dbReference type="Proteomes" id="UP000294911"/>
    </source>
</evidence>
<reference evidence="2 3" key="1">
    <citation type="submission" date="2019-03" db="EMBL/GenBank/DDBJ databases">
        <title>Genomic Encyclopedia of Type Strains, Phase IV (KMG-IV): sequencing the most valuable type-strain genomes for metagenomic binning, comparative biology and taxonomic classification.</title>
        <authorList>
            <person name="Goeker M."/>
        </authorList>
    </citation>
    <scope>NUCLEOTIDE SEQUENCE [LARGE SCALE GENOMIC DNA]</scope>
    <source>
        <strain evidence="2 3">DSM 45765</strain>
    </source>
</reference>
<evidence type="ECO:0000256" key="1">
    <source>
        <dbReference type="SAM" id="MobiDB-lite"/>
    </source>
</evidence>
<dbReference type="OrthoDB" id="4763957at2"/>